<evidence type="ECO:0000313" key="14">
    <source>
        <dbReference type="Proteomes" id="UP000001357"/>
    </source>
</evidence>
<evidence type="ECO:0000256" key="9">
    <source>
        <dbReference type="ARBA" id="ARBA00023136"/>
    </source>
</evidence>
<dbReference type="Gene3D" id="3.40.50.1000">
    <property type="entry name" value="HAD superfamily/HAD-like"/>
    <property type="match status" value="1"/>
</dbReference>
<dbReference type="SUPFAM" id="SSF81665">
    <property type="entry name" value="Calcium ATPase, transmembrane domain M"/>
    <property type="match status" value="1"/>
</dbReference>
<feature type="transmembrane region" description="Helical" evidence="11">
    <location>
        <begin position="1143"/>
        <end position="1170"/>
    </location>
</feature>
<feature type="transmembrane region" description="Helical" evidence="11">
    <location>
        <begin position="463"/>
        <end position="483"/>
    </location>
</feature>
<keyword evidence="7" id="KW-1278">Translocase</keyword>
<dbReference type="eggNOG" id="KOG0209">
    <property type="taxonomic scope" value="Eukaryota"/>
</dbReference>
<dbReference type="FunCoup" id="A9V7V1">
    <property type="interactions" value="1292"/>
</dbReference>
<dbReference type="Proteomes" id="UP000001357">
    <property type="component" value="Unassembled WGS sequence"/>
</dbReference>
<dbReference type="SUPFAM" id="SSF81653">
    <property type="entry name" value="Calcium ATPase, transduction domain A"/>
    <property type="match status" value="1"/>
</dbReference>
<keyword evidence="3" id="KW-0479">Metal-binding</keyword>
<evidence type="ECO:0000256" key="3">
    <source>
        <dbReference type="ARBA" id="ARBA00022723"/>
    </source>
</evidence>
<evidence type="ECO:0000256" key="2">
    <source>
        <dbReference type="ARBA" id="ARBA00022692"/>
    </source>
</evidence>
<dbReference type="STRING" id="81824.A9V7V1"/>
<dbReference type="RefSeq" id="XP_001748830.1">
    <property type="nucleotide sequence ID" value="XM_001748778.1"/>
</dbReference>
<dbReference type="SUPFAM" id="SSF81660">
    <property type="entry name" value="Metal cation-transporting ATPase, ATP-binding domain N"/>
    <property type="match status" value="1"/>
</dbReference>
<keyword evidence="8 11" id="KW-1133">Transmembrane helix</keyword>
<accession>A9V7V1</accession>
<feature type="transmembrane region" description="Helical" evidence="11">
    <location>
        <begin position="1225"/>
        <end position="1245"/>
    </location>
</feature>
<dbReference type="InterPro" id="IPR023298">
    <property type="entry name" value="ATPase_P-typ_TM_dom_sf"/>
</dbReference>
<dbReference type="GO" id="GO:0016020">
    <property type="term" value="C:membrane"/>
    <property type="evidence" value="ECO:0000318"/>
    <property type="project" value="GO_Central"/>
</dbReference>
<gene>
    <name evidence="13" type="ORF">MONBRDRAFT_33839</name>
</gene>
<evidence type="ECO:0000256" key="6">
    <source>
        <dbReference type="ARBA" id="ARBA00022842"/>
    </source>
</evidence>
<feature type="compositionally biased region" description="Basic and acidic residues" evidence="10">
    <location>
        <begin position="944"/>
        <end position="959"/>
    </location>
</feature>
<dbReference type="Gene3D" id="2.70.150.10">
    <property type="entry name" value="Calcium-transporting ATPase, cytoplasmic transduction domain A"/>
    <property type="match status" value="1"/>
</dbReference>
<proteinExistence type="predicted"/>
<dbReference type="PANTHER" id="PTHR45630:SF6">
    <property type="entry name" value="CATION-TRANSPORTING P-TYPE ATPASE N-TERMINAL DOMAIN-CONTAINING PROTEIN"/>
    <property type="match status" value="1"/>
</dbReference>
<dbReference type="NCBIfam" id="TIGR01657">
    <property type="entry name" value="P-ATPase-V"/>
    <property type="match status" value="1"/>
</dbReference>
<dbReference type="KEGG" id="mbr:MONBRDRAFT_33839"/>
<evidence type="ECO:0000256" key="5">
    <source>
        <dbReference type="ARBA" id="ARBA00022840"/>
    </source>
</evidence>
<feature type="transmembrane region" description="Helical" evidence="11">
    <location>
        <begin position="1308"/>
        <end position="1324"/>
    </location>
</feature>
<organism evidence="13 14">
    <name type="scientific">Monosiga brevicollis</name>
    <name type="common">Choanoflagellate</name>
    <dbReference type="NCBI Taxonomy" id="81824"/>
    <lineage>
        <taxon>Eukaryota</taxon>
        <taxon>Choanoflagellata</taxon>
        <taxon>Craspedida</taxon>
        <taxon>Salpingoecidae</taxon>
        <taxon>Monosiga</taxon>
    </lineage>
</organism>
<dbReference type="GeneID" id="5894028"/>
<reference evidence="13 14" key="1">
    <citation type="journal article" date="2008" name="Nature">
        <title>The genome of the choanoflagellate Monosiga brevicollis and the origin of metazoans.</title>
        <authorList>
            <consortium name="JGI Sequencing"/>
            <person name="King N."/>
            <person name="Westbrook M.J."/>
            <person name="Young S.L."/>
            <person name="Kuo A."/>
            <person name="Abedin M."/>
            <person name="Chapman J."/>
            <person name="Fairclough S."/>
            <person name="Hellsten U."/>
            <person name="Isogai Y."/>
            <person name="Letunic I."/>
            <person name="Marr M."/>
            <person name="Pincus D."/>
            <person name="Putnam N."/>
            <person name="Rokas A."/>
            <person name="Wright K.J."/>
            <person name="Zuzow R."/>
            <person name="Dirks W."/>
            <person name="Good M."/>
            <person name="Goodstein D."/>
            <person name="Lemons D."/>
            <person name="Li W."/>
            <person name="Lyons J.B."/>
            <person name="Morris A."/>
            <person name="Nichols S."/>
            <person name="Richter D.J."/>
            <person name="Salamov A."/>
            <person name="Bork P."/>
            <person name="Lim W.A."/>
            <person name="Manning G."/>
            <person name="Miller W.T."/>
            <person name="McGinnis W."/>
            <person name="Shapiro H."/>
            <person name="Tjian R."/>
            <person name="Grigoriev I.V."/>
            <person name="Rokhsar D."/>
        </authorList>
    </citation>
    <scope>NUCLEOTIDE SEQUENCE [LARGE SCALE GENOMIC DNA]</scope>
    <source>
        <strain evidence="14">MX1 / ATCC 50154</strain>
    </source>
</reference>
<dbReference type="PRINTS" id="PR00119">
    <property type="entry name" value="CATATPASE"/>
</dbReference>
<dbReference type="GO" id="GO:0140358">
    <property type="term" value="F:P-type transmembrane transporter activity"/>
    <property type="evidence" value="ECO:0007669"/>
    <property type="project" value="InterPro"/>
</dbReference>
<sequence>MQIAWRTAAIRDLRCYQHQNVTFEHVPFMLAYAALAYWMYSTIGDPFAEAMAKYSREEPNPDEDMLPPCHPLPIEWMPSFISRFVHTLNLHILLAGPLPFALIRLTPVRTPPMMHHKLHWSVAFRVRIKFRPCALKDATHVKVVPPPHQGKTALAVLSTNGKRPCFEFQKLNYIYDTVSEHEGQAFLPVLCPDNLALHTYVEAPGLSGSAARARLTRFGRNVFDIELPTFEDLYIEGLLKPFSVFQMFCILLWCLDEYWQYSLFTLFMMLVFEGTVVMSRRKNLTTLRGMNNAPRRLLARRDGVWMPLTADQLVPGDLISVLRGSGQDEDIVPCDCLLLKGSAVVNEATLTGESVPQMKEALIVDADSRDSHLDMQNQHKVHTLWGGTKILQSMGVSDDREVVYQSDQGIEYNEERARRVPTSTPDHGCLCYVLRTGFASSQGRLVRMIQFSSDSVSGNAQEALLLVLFLLIFAVAASAYVLRRGLADGRDQFDLLLHCILIITSVIPPELHIQMALAVNNSLLSLIKLHVFCTEPFRIPVAGKVDACLFDKTGTITTDDLVADGIVAQSKFTTSSASQDAREVSNGVISEQPMSTTPLEAALVIAGCHSLVEVDGKVDGDPLETAALKSIKWKYEPDLMRAAPTEKAVVNWSTRLKPSVTILHRYHFSSKLQRMSVIALVNGLEGATGAYVLTKGSPEMIETMLATVPSWYSASHKALARKGMRVIALAWRKLDATPSKGDLEDWQRSHVERDLNFVGFLAFRCLRRKDSPDVLKALKESSHSVTMVTGDAILTAVHVASETNIAHPEKENVWTLQQETADPKKFFWARASDDARVEALEPSVVEKIALNRTLAMTGSVMMALLEHVPDAKYMLPHIRVYARMTPGHKELLITTLKDQEHFTLMCGDGANDVGALKQAHVGIALLCGFGSANAEKPPAPVQQPEKKAIADAQKQDDATKLTPRQKAAQQAESCLVQEDKAEFMRDVQERKARGESWAEWKAMQAMWAKQRARQMANRKNGTLTGSAALMAAEDLEDGSVPMVKLGDASVAAPFTSKKPSISSAIDIIRMGRCTLVTTLQMYQILALNCLISSYSLSVLYLDGIKSGDRQMTAMGLLMTVSFLSVSRATPLQKLSSVRPLNSIFHPALFISLLGQFAIHLGCMMYAVSMVKPHLPENWAPSIDGKFEPNLINSVVFLVTAVQQVTVFVVNYKGLPFMSGLLDNSFLIWSLMLCGGGAFLAASNYLPDFNRMFQLVEYPSEGFQRALMALLAFDIVGTFCWDRLMLLVFAPKILVASFAGTTWKDVFKLVRIAVMVFFLLQFFTFDDETWAEIEAEMDRQKQG</sequence>
<dbReference type="EMBL" id="CH991566">
    <property type="protein sequence ID" value="EDQ86440.1"/>
    <property type="molecule type" value="Genomic_DNA"/>
</dbReference>
<feature type="transmembrane region" description="Helical" evidence="11">
    <location>
        <begin position="1265"/>
        <end position="1288"/>
    </location>
</feature>
<feature type="transmembrane region" description="Helical" evidence="11">
    <location>
        <begin position="1190"/>
        <end position="1213"/>
    </location>
</feature>
<evidence type="ECO:0000313" key="13">
    <source>
        <dbReference type="EMBL" id="EDQ86440.1"/>
    </source>
</evidence>
<feature type="transmembrane region" description="Helical" evidence="11">
    <location>
        <begin position="1079"/>
        <end position="1101"/>
    </location>
</feature>
<dbReference type="OMA" id="WPTYQSL"/>
<dbReference type="SUPFAM" id="SSF56784">
    <property type="entry name" value="HAD-like"/>
    <property type="match status" value="1"/>
</dbReference>
<keyword evidence="9 11" id="KW-0472">Membrane</keyword>
<evidence type="ECO:0000256" key="4">
    <source>
        <dbReference type="ARBA" id="ARBA00022741"/>
    </source>
</evidence>
<comment type="subcellular location">
    <subcellularLocation>
        <location evidence="1">Membrane</location>
        <topology evidence="1">Multi-pass membrane protein</topology>
    </subcellularLocation>
</comment>
<feature type="transmembrane region" description="Helical" evidence="11">
    <location>
        <begin position="495"/>
        <end position="519"/>
    </location>
</feature>
<dbReference type="InterPro" id="IPR044492">
    <property type="entry name" value="P_typ_ATPase_HD_dom"/>
</dbReference>
<keyword evidence="14" id="KW-1185">Reference proteome</keyword>
<evidence type="ECO:0000256" key="11">
    <source>
        <dbReference type="SAM" id="Phobius"/>
    </source>
</evidence>
<evidence type="ECO:0000256" key="8">
    <source>
        <dbReference type="ARBA" id="ARBA00022989"/>
    </source>
</evidence>
<dbReference type="InterPro" id="IPR059000">
    <property type="entry name" value="ATPase_P-type_domA"/>
</dbReference>
<feature type="domain" description="P-type ATPase A" evidence="12">
    <location>
        <begin position="294"/>
        <end position="393"/>
    </location>
</feature>
<dbReference type="GO" id="GO:0055085">
    <property type="term" value="P:transmembrane transport"/>
    <property type="evidence" value="ECO:0000318"/>
    <property type="project" value="GO_Central"/>
</dbReference>
<evidence type="ECO:0000259" key="12">
    <source>
        <dbReference type="Pfam" id="PF00122"/>
    </source>
</evidence>
<dbReference type="InterPro" id="IPR018303">
    <property type="entry name" value="ATPase_P-typ_P_site"/>
</dbReference>
<dbReference type="Pfam" id="PF13246">
    <property type="entry name" value="Cation_ATPase"/>
    <property type="match status" value="1"/>
</dbReference>
<dbReference type="Gene3D" id="3.40.1110.10">
    <property type="entry name" value="Calcium-transporting ATPase, cytoplasmic domain N"/>
    <property type="match status" value="1"/>
</dbReference>
<keyword evidence="5" id="KW-0067">ATP-binding</keyword>
<dbReference type="InterPro" id="IPR036412">
    <property type="entry name" value="HAD-like_sf"/>
</dbReference>
<dbReference type="PANTHER" id="PTHR45630">
    <property type="entry name" value="CATION-TRANSPORTING ATPASE-RELATED"/>
    <property type="match status" value="1"/>
</dbReference>
<dbReference type="GO" id="GO:0005524">
    <property type="term" value="F:ATP binding"/>
    <property type="evidence" value="ECO:0007669"/>
    <property type="project" value="UniProtKB-KW"/>
</dbReference>
<protein>
    <recommendedName>
        <fullName evidence="12">P-type ATPase A domain-containing protein</fullName>
    </recommendedName>
</protein>
<feature type="transmembrane region" description="Helical" evidence="11">
    <location>
        <begin position="21"/>
        <end position="40"/>
    </location>
</feature>
<feature type="region of interest" description="Disordered" evidence="10">
    <location>
        <begin position="935"/>
        <end position="973"/>
    </location>
</feature>
<keyword evidence="6" id="KW-0460">Magnesium</keyword>
<dbReference type="GO" id="GO:0019829">
    <property type="term" value="F:ATPase-coupled monoatomic cation transmembrane transporter activity"/>
    <property type="evidence" value="ECO:0000318"/>
    <property type="project" value="GO_Central"/>
</dbReference>
<dbReference type="GO" id="GO:0046872">
    <property type="term" value="F:metal ion binding"/>
    <property type="evidence" value="ECO:0007669"/>
    <property type="project" value="UniProtKB-KW"/>
</dbReference>
<dbReference type="InterPro" id="IPR006544">
    <property type="entry name" value="P-type_TPase_V"/>
</dbReference>
<keyword evidence="2 11" id="KW-0812">Transmembrane</keyword>
<dbReference type="Pfam" id="PF00122">
    <property type="entry name" value="E1-E2_ATPase"/>
    <property type="match status" value="1"/>
</dbReference>
<dbReference type="InterPro" id="IPR023299">
    <property type="entry name" value="ATPase_P-typ_cyto_dom_N"/>
</dbReference>
<evidence type="ECO:0000256" key="7">
    <source>
        <dbReference type="ARBA" id="ARBA00022967"/>
    </source>
</evidence>
<dbReference type="PROSITE" id="PS00154">
    <property type="entry name" value="ATPASE_E1_E2"/>
    <property type="match status" value="1"/>
</dbReference>
<dbReference type="InterPro" id="IPR023214">
    <property type="entry name" value="HAD_sf"/>
</dbReference>
<evidence type="ECO:0000256" key="10">
    <source>
        <dbReference type="SAM" id="MobiDB-lite"/>
    </source>
</evidence>
<dbReference type="SFLD" id="SFLDF00027">
    <property type="entry name" value="p-type_atpase"/>
    <property type="match status" value="1"/>
</dbReference>
<evidence type="ECO:0000256" key="1">
    <source>
        <dbReference type="ARBA" id="ARBA00004141"/>
    </source>
</evidence>
<dbReference type="InterPro" id="IPR008250">
    <property type="entry name" value="ATPase_P-typ_transduc_dom_A_sf"/>
</dbReference>
<dbReference type="SFLD" id="SFLDS00003">
    <property type="entry name" value="Haloacid_Dehalogenase"/>
    <property type="match status" value="1"/>
</dbReference>
<dbReference type="SFLD" id="SFLDG00002">
    <property type="entry name" value="C1.7:_P-type_atpase_like"/>
    <property type="match status" value="1"/>
</dbReference>
<name>A9V7V1_MONBE</name>
<keyword evidence="4" id="KW-0547">Nucleotide-binding</keyword>
<dbReference type="InParanoid" id="A9V7V1"/>